<dbReference type="SMART" id="SM00421">
    <property type="entry name" value="HTH_LUXR"/>
    <property type="match status" value="1"/>
</dbReference>
<dbReference type="EMBL" id="PUIV01000002">
    <property type="protein sequence ID" value="PWB95379.1"/>
    <property type="molecule type" value="Genomic_DNA"/>
</dbReference>
<dbReference type="Pfam" id="PF00072">
    <property type="entry name" value="Response_reg"/>
    <property type="match status" value="1"/>
</dbReference>
<evidence type="ECO:0000259" key="4">
    <source>
        <dbReference type="PROSITE" id="PS50043"/>
    </source>
</evidence>
<evidence type="ECO:0000256" key="2">
    <source>
        <dbReference type="ARBA" id="ARBA00023125"/>
    </source>
</evidence>
<dbReference type="PRINTS" id="PR00038">
    <property type="entry name" value="HTHLUXR"/>
</dbReference>
<dbReference type="PROSITE" id="PS50110">
    <property type="entry name" value="RESPONSE_REGULATORY"/>
    <property type="match status" value="1"/>
</dbReference>
<feature type="domain" description="Response regulatory" evidence="5">
    <location>
        <begin position="2"/>
        <end position="117"/>
    </location>
</feature>
<dbReference type="PANTHER" id="PTHR43214:SF43">
    <property type="entry name" value="TWO-COMPONENT RESPONSE REGULATOR"/>
    <property type="match status" value="1"/>
</dbReference>
<feature type="domain" description="HTH luxR-type" evidence="4">
    <location>
        <begin position="139"/>
        <end position="204"/>
    </location>
</feature>
<dbReference type="PANTHER" id="PTHR43214">
    <property type="entry name" value="TWO-COMPONENT RESPONSE REGULATOR"/>
    <property type="match status" value="1"/>
</dbReference>
<gene>
    <name evidence="6" type="ORF">C5689_02305</name>
</gene>
<dbReference type="GO" id="GO:0006355">
    <property type="term" value="P:regulation of DNA-templated transcription"/>
    <property type="evidence" value="ECO:0007669"/>
    <property type="project" value="InterPro"/>
</dbReference>
<dbReference type="CDD" id="cd17535">
    <property type="entry name" value="REC_NarL-like"/>
    <property type="match status" value="1"/>
</dbReference>
<dbReference type="InterPro" id="IPR000792">
    <property type="entry name" value="Tscrpt_reg_LuxR_C"/>
</dbReference>
<comment type="caution">
    <text evidence="6">The sequence shown here is derived from an EMBL/GenBank/DDBJ whole genome shotgun (WGS) entry which is preliminary data.</text>
</comment>
<dbReference type="GO" id="GO:0003677">
    <property type="term" value="F:DNA binding"/>
    <property type="evidence" value="ECO:0007669"/>
    <property type="project" value="UniProtKB-KW"/>
</dbReference>
<keyword evidence="1 3" id="KW-0597">Phosphoprotein</keyword>
<dbReference type="AlphaFoldDB" id="A0A2U1SUW5"/>
<dbReference type="PROSITE" id="PS50043">
    <property type="entry name" value="HTH_LUXR_2"/>
    <property type="match status" value="1"/>
</dbReference>
<dbReference type="GO" id="GO:0000160">
    <property type="term" value="P:phosphorelay signal transduction system"/>
    <property type="evidence" value="ECO:0007669"/>
    <property type="project" value="InterPro"/>
</dbReference>
<dbReference type="InterPro" id="IPR039420">
    <property type="entry name" value="WalR-like"/>
</dbReference>
<dbReference type="Gene3D" id="3.40.50.2300">
    <property type="match status" value="1"/>
</dbReference>
<reference evidence="6 7" key="1">
    <citation type="journal article" date="2018" name="Appl. Microbiol. Biotechnol.">
        <title>Co-cultivation of the strictly anaerobic methanogen Methanosarcina barkeri with aerobic methanotrophs in an oxygen-limited membrane bioreactor.</title>
        <authorList>
            <person name="In 't Zandt M.H."/>
            <person name="van den Bosch T.J.M."/>
            <person name="Rijkers R."/>
            <person name="van Kessel M.A.H.J."/>
            <person name="Jetten M.S.M."/>
            <person name="Welte C.U."/>
        </authorList>
    </citation>
    <scope>NUCLEOTIDE SEQUENCE [LARGE SCALE GENOMIC DNA]</scope>
    <source>
        <strain evidence="6 7">DSM 17706</strain>
    </source>
</reference>
<evidence type="ECO:0000313" key="6">
    <source>
        <dbReference type="EMBL" id="PWB95379.1"/>
    </source>
</evidence>
<dbReference type="Proteomes" id="UP000245137">
    <property type="component" value="Unassembled WGS sequence"/>
</dbReference>
<dbReference type="SUPFAM" id="SSF52172">
    <property type="entry name" value="CheY-like"/>
    <property type="match status" value="1"/>
</dbReference>
<evidence type="ECO:0000313" key="7">
    <source>
        <dbReference type="Proteomes" id="UP000245137"/>
    </source>
</evidence>
<accession>A0A2U1SUW5</accession>
<evidence type="ECO:0000259" key="5">
    <source>
        <dbReference type="PROSITE" id="PS50110"/>
    </source>
</evidence>
<dbReference type="InterPro" id="IPR058245">
    <property type="entry name" value="NreC/VraR/RcsB-like_REC"/>
</dbReference>
<keyword evidence="2 6" id="KW-0238">DNA-binding</keyword>
<evidence type="ECO:0000256" key="3">
    <source>
        <dbReference type="PROSITE-ProRule" id="PRU00169"/>
    </source>
</evidence>
<evidence type="ECO:0000256" key="1">
    <source>
        <dbReference type="ARBA" id="ARBA00022553"/>
    </source>
</evidence>
<dbReference type="InterPro" id="IPR016032">
    <property type="entry name" value="Sig_transdc_resp-reg_C-effctor"/>
</dbReference>
<keyword evidence="7" id="KW-1185">Reference proteome</keyword>
<dbReference type="RefSeq" id="WP_108915668.1">
    <property type="nucleotide sequence ID" value="NZ_BGJY01000001.1"/>
</dbReference>
<protein>
    <submittedName>
        <fullName evidence="6">DNA-binding response regulator</fullName>
    </submittedName>
</protein>
<dbReference type="SMART" id="SM00448">
    <property type="entry name" value="REC"/>
    <property type="match status" value="1"/>
</dbReference>
<dbReference type="CDD" id="cd06170">
    <property type="entry name" value="LuxR_C_like"/>
    <property type="match status" value="1"/>
</dbReference>
<dbReference type="InterPro" id="IPR001789">
    <property type="entry name" value="Sig_transdc_resp-reg_receiver"/>
</dbReference>
<sequence length="206" mass="22426">MRVLIVDDHPIIVSGCAAMLAGEGDIEARDAGDAETALTLFVEWRPDVAVVDINLPGASGFELTRRMLRHDEEARIVIFSMNDDPIFAARAIEAGARGYVTKNDDPFLLLHAVREVAAGGMFLMPKLANRLAFDKTSALANPLAELSSRELEILRLLGKGSSMTEIADAVHVSYKTIANTCSLLKRKLGARTPMDLVRIAIEQRLA</sequence>
<dbReference type="InterPro" id="IPR011006">
    <property type="entry name" value="CheY-like_superfamily"/>
</dbReference>
<feature type="modified residue" description="4-aspartylphosphate" evidence="3">
    <location>
        <position position="52"/>
    </location>
</feature>
<proteinExistence type="predicted"/>
<dbReference type="Pfam" id="PF00196">
    <property type="entry name" value="GerE"/>
    <property type="match status" value="1"/>
</dbReference>
<name>A0A2U1SUW5_METSR</name>
<organism evidence="6 7">
    <name type="scientific">Methylosinus sporium</name>
    <dbReference type="NCBI Taxonomy" id="428"/>
    <lineage>
        <taxon>Bacteria</taxon>
        <taxon>Pseudomonadati</taxon>
        <taxon>Pseudomonadota</taxon>
        <taxon>Alphaproteobacteria</taxon>
        <taxon>Hyphomicrobiales</taxon>
        <taxon>Methylocystaceae</taxon>
        <taxon>Methylosinus</taxon>
    </lineage>
</organism>
<dbReference type="SUPFAM" id="SSF46894">
    <property type="entry name" value="C-terminal effector domain of the bipartite response regulators"/>
    <property type="match status" value="1"/>
</dbReference>
<dbReference type="OrthoDB" id="9808843at2"/>